<keyword evidence="2" id="KW-1185">Reference proteome</keyword>
<sequence length="292" mass="30774">MRTGDVLLMMGEGPLSELIAWASDGAYSHAAIVADAGDLIEATTGGVVRTPLRARLADRDHYRFIDAVRMDGGHGPGLEPADAAAVLARAASLLGMPYPVDELALFGVIMAVRGKWPRHALGRLLVRVALDHALPDDTGRVVCSEVVYRAYAECTAEPAGRLAPVIVVGERGTAPFPDIDWKRLLEQLWPLLGPRDRQALEPARTALLAGTEDGAGLPGLPVVGDDELEAARRAALGRAGLLAGEGGRPARLDDPGTVVPDPNPRLVSPQDLAASPSFVPLGRVMQRDASHA</sequence>
<name>A0A5C5U965_9GAMM</name>
<evidence type="ECO:0000313" key="2">
    <source>
        <dbReference type="Proteomes" id="UP000315949"/>
    </source>
</evidence>
<protein>
    <recommendedName>
        <fullName evidence="3">Permuted papain-like amidase enzyme, YaeF/YiiX, C92 family</fullName>
    </recommendedName>
</protein>
<evidence type="ECO:0000313" key="1">
    <source>
        <dbReference type="EMBL" id="TWT22185.1"/>
    </source>
</evidence>
<organism evidence="1 2">
    <name type="scientific">Luteimonas wenzhouensis</name>
    <dbReference type="NCBI Taxonomy" id="2599615"/>
    <lineage>
        <taxon>Bacteria</taxon>
        <taxon>Pseudomonadati</taxon>
        <taxon>Pseudomonadota</taxon>
        <taxon>Gammaproteobacteria</taxon>
        <taxon>Lysobacterales</taxon>
        <taxon>Lysobacteraceae</taxon>
        <taxon>Luteimonas</taxon>
    </lineage>
</organism>
<dbReference type="AlphaFoldDB" id="A0A5C5U965"/>
<proteinExistence type="predicted"/>
<accession>A0A5C5U965</accession>
<dbReference type="Proteomes" id="UP000315949">
    <property type="component" value="Unassembled WGS sequence"/>
</dbReference>
<dbReference type="EMBL" id="VOHE01000001">
    <property type="protein sequence ID" value="TWT22185.1"/>
    <property type="molecule type" value="Genomic_DNA"/>
</dbReference>
<dbReference type="OrthoDB" id="9155498at2"/>
<evidence type="ECO:0008006" key="3">
    <source>
        <dbReference type="Google" id="ProtNLM"/>
    </source>
</evidence>
<reference evidence="1 2" key="1">
    <citation type="submission" date="2019-07" db="EMBL/GenBank/DDBJ databases">
        <title>Luteimonas sp. YD-1 nov., isolated from acidic soil.</title>
        <authorList>
            <person name="Zhou J."/>
        </authorList>
    </citation>
    <scope>NUCLEOTIDE SEQUENCE [LARGE SCALE GENOMIC DNA]</scope>
    <source>
        <strain evidence="1 2">YD-1</strain>
    </source>
</reference>
<dbReference type="Gene3D" id="3.90.1720.10">
    <property type="entry name" value="endopeptidase domain like (from Nostoc punctiforme)"/>
    <property type="match status" value="1"/>
</dbReference>
<gene>
    <name evidence="1" type="ORF">FQY79_00345</name>
</gene>
<comment type="caution">
    <text evidence="1">The sequence shown here is derived from an EMBL/GenBank/DDBJ whole genome shotgun (WGS) entry which is preliminary data.</text>
</comment>
<dbReference type="InterPro" id="IPR038765">
    <property type="entry name" value="Papain-like_cys_pep_sf"/>
</dbReference>
<dbReference type="SUPFAM" id="SSF54001">
    <property type="entry name" value="Cysteine proteinases"/>
    <property type="match status" value="1"/>
</dbReference>